<evidence type="ECO:0000313" key="3">
    <source>
        <dbReference type="Proteomes" id="UP001642483"/>
    </source>
</evidence>
<comment type="caution">
    <text evidence="2">The sequence shown here is derived from an EMBL/GenBank/DDBJ whole genome shotgun (WGS) entry which is preliminary data.</text>
</comment>
<reference evidence="2 3" key="1">
    <citation type="submission" date="2024-02" db="EMBL/GenBank/DDBJ databases">
        <authorList>
            <person name="Daric V."/>
            <person name="Darras S."/>
        </authorList>
    </citation>
    <scope>NUCLEOTIDE SEQUENCE [LARGE SCALE GENOMIC DNA]</scope>
</reference>
<name>A0ABP0EUX0_CLALP</name>
<accession>A0ABP0EUX0</accession>
<dbReference type="EMBL" id="CAWYQH010000001">
    <property type="protein sequence ID" value="CAK8671150.1"/>
    <property type="molecule type" value="Genomic_DNA"/>
</dbReference>
<dbReference type="Proteomes" id="UP001642483">
    <property type="component" value="Unassembled WGS sequence"/>
</dbReference>
<proteinExistence type="predicted"/>
<sequence>METEVLYRRLAVRLLNRCNNAYIFTELAGPSGDKRGSEEVQLWMHNYFGTRTGKTIKFYQAAKGINFQSDKNDVMCQTWIWYWVYFRIVRKTNSDLLARHVYRLGCERKSLERIHRFNCWLSDLHKLGFFTKASPSQTRVAELHTPQRPHPAARPQKKPSRVQVAIQKLIKKTSDSCFSKTYAIDSDEEEDSSCSSSSDGTTASDNMSITSFSSDDD</sequence>
<evidence type="ECO:0000256" key="1">
    <source>
        <dbReference type="SAM" id="MobiDB-lite"/>
    </source>
</evidence>
<evidence type="ECO:0000313" key="2">
    <source>
        <dbReference type="EMBL" id="CAK8671150.1"/>
    </source>
</evidence>
<gene>
    <name evidence="2" type="ORF">CVLEPA_LOCUS169</name>
</gene>
<feature type="region of interest" description="Disordered" evidence="1">
    <location>
        <begin position="185"/>
        <end position="217"/>
    </location>
</feature>
<organism evidence="2 3">
    <name type="scientific">Clavelina lepadiformis</name>
    <name type="common">Light-bulb sea squirt</name>
    <name type="synonym">Ascidia lepadiformis</name>
    <dbReference type="NCBI Taxonomy" id="159417"/>
    <lineage>
        <taxon>Eukaryota</taxon>
        <taxon>Metazoa</taxon>
        <taxon>Chordata</taxon>
        <taxon>Tunicata</taxon>
        <taxon>Ascidiacea</taxon>
        <taxon>Aplousobranchia</taxon>
        <taxon>Clavelinidae</taxon>
        <taxon>Clavelina</taxon>
    </lineage>
</organism>
<keyword evidence="3" id="KW-1185">Reference proteome</keyword>
<feature type="compositionally biased region" description="Polar residues" evidence="1">
    <location>
        <begin position="200"/>
        <end position="217"/>
    </location>
</feature>
<protein>
    <submittedName>
        <fullName evidence="2">Uncharacterized protein</fullName>
    </submittedName>
</protein>